<dbReference type="RefSeq" id="WP_155692799.1">
    <property type="nucleotide sequence ID" value="NZ_WKKC01000021.1"/>
</dbReference>
<name>A0A9X4X9F1_LACJH</name>
<dbReference type="Proteomes" id="UP000488295">
    <property type="component" value="Unassembled WGS sequence"/>
</dbReference>
<dbReference type="AlphaFoldDB" id="A0A9X4X9F1"/>
<accession>A0A9X4X9F1</accession>
<proteinExistence type="predicted"/>
<sequence length="77" mass="9003">MSQQISLENIHNPKVRKELSNLDIDLTDDNTLQLLNIIEFLDNENINLERDNFDLRTRNKDLKKELGSEKHIGSDLN</sequence>
<evidence type="ECO:0000313" key="2">
    <source>
        <dbReference type="EMBL" id="MTE03629.1"/>
    </source>
</evidence>
<comment type="caution">
    <text evidence="2">The sequence shown here is derived from an EMBL/GenBank/DDBJ whole genome shotgun (WGS) entry which is preliminary data.</text>
</comment>
<gene>
    <name evidence="2" type="ORF">GJU95_07595</name>
</gene>
<evidence type="ECO:0000313" key="3">
    <source>
        <dbReference type="Proteomes" id="UP000488295"/>
    </source>
</evidence>
<keyword evidence="1" id="KW-0175">Coiled coil</keyword>
<evidence type="ECO:0000256" key="1">
    <source>
        <dbReference type="SAM" id="Coils"/>
    </source>
</evidence>
<feature type="coiled-coil region" evidence="1">
    <location>
        <begin position="38"/>
        <end position="65"/>
    </location>
</feature>
<organism evidence="2 3">
    <name type="scientific">Lactobacillus johnsonii</name>
    <dbReference type="NCBI Taxonomy" id="33959"/>
    <lineage>
        <taxon>Bacteria</taxon>
        <taxon>Bacillati</taxon>
        <taxon>Bacillota</taxon>
        <taxon>Bacilli</taxon>
        <taxon>Lactobacillales</taxon>
        <taxon>Lactobacillaceae</taxon>
        <taxon>Lactobacillus</taxon>
    </lineage>
</organism>
<protein>
    <submittedName>
        <fullName evidence="2">Uncharacterized protein</fullName>
    </submittedName>
</protein>
<reference evidence="2 3" key="1">
    <citation type="submission" date="2019-11" db="EMBL/GenBank/DDBJ databases">
        <title>Gastrointestinal microbiota of Peromyscus leucopus.</title>
        <authorList>
            <person name="Milovic A."/>
            <person name="Bassam K."/>
            <person name="Barbour A.G."/>
        </authorList>
    </citation>
    <scope>NUCLEOTIDE SEQUENCE [LARGE SCALE GENOMIC DNA]</scope>
    <source>
        <strain evidence="2 3">LL8</strain>
    </source>
</reference>
<dbReference type="EMBL" id="WKKC01000021">
    <property type="protein sequence ID" value="MTE03629.1"/>
    <property type="molecule type" value="Genomic_DNA"/>
</dbReference>